<organism evidence="2 3">
    <name type="scientific">Flavobacterium myungsuense</name>
    <dbReference type="NCBI Taxonomy" id="651823"/>
    <lineage>
        <taxon>Bacteria</taxon>
        <taxon>Pseudomonadati</taxon>
        <taxon>Bacteroidota</taxon>
        <taxon>Flavobacteriia</taxon>
        <taxon>Flavobacteriales</taxon>
        <taxon>Flavobacteriaceae</taxon>
        <taxon>Flavobacterium</taxon>
    </lineage>
</organism>
<reference evidence="3" key="1">
    <citation type="journal article" date="2019" name="Int. J. Syst. Evol. Microbiol.">
        <title>The Global Catalogue of Microorganisms (GCM) 10K type strain sequencing project: providing services to taxonomists for standard genome sequencing and annotation.</title>
        <authorList>
            <consortium name="The Broad Institute Genomics Platform"/>
            <consortium name="The Broad Institute Genome Sequencing Center for Infectious Disease"/>
            <person name="Wu L."/>
            <person name="Ma J."/>
        </authorList>
    </citation>
    <scope>NUCLEOTIDE SEQUENCE [LARGE SCALE GENOMIC DNA]</scope>
    <source>
        <strain evidence="3">CECT 7649</strain>
    </source>
</reference>
<gene>
    <name evidence="2" type="ORF">ACFQ0S_04405</name>
</gene>
<dbReference type="RefSeq" id="WP_379754402.1">
    <property type="nucleotide sequence ID" value="NZ_JBHSYB010000012.1"/>
</dbReference>
<feature type="chain" id="PRO_5047422712" evidence="1">
    <location>
        <begin position="19"/>
        <end position="246"/>
    </location>
</feature>
<protein>
    <submittedName>
        <fullName evidence="2">DUF2490 domain-containing protein</fullName>
    </submittedName>
</protein>
<evidence type="ECO:0000313" key="2">
    <source>
        <dbReference type="EMBL" id="MFD0983716.1"/>
    </source>
</evidence>
<dbReference type="Proteomes" id="UP001597051">
    <property type="component" value="Unassembled WGS sequence"/>
</dbReference>
<accession>A0ABW3J088</accession>
<dbReference type="Pfam" id="PF10677">
    <property type="entry name" value="DUF2490"/>
    <property type="match status" value="1"/>
</dbReference>
<comment type="caution">
    <text evidence="2">The sequence shown here is derived from an EMBL/GenBank/DDBJ whole genome shotgun (WGS) entry which is preliminary data.</text>
</comment>
<evidence type="ECO:0000256" key="1">
    <source>
        <dbReference type="SAM" id="SignalP"/>
    </source>
</evidence>
<keyword evidence="3" id="KW-1185">Reference proteome</keyword>
<dbReference type="EMBL" id="JBHTIZ010000011">
    <property type="protein sequence ID" value="MFD0983716.1"/>
    <property type="molecule type" value="Genomic_DNA"/>
</dbReference>
<sequence length="246" mass="29609">MKNLILLFLIIISHSSLAQSQKNIDHQSILWTRYYNQLLINNSWSIHTEFDNRVFLKPIEQNLYVFRIQGRYKFNDHLEAGIGYAYFSVSTQVPEQIFDFEIPENRGQQDITWKHEFGKLNFYQRFQFEQRFVRNANTERLTDGTTFFWRFRYRLQADYTFLGKKNHFLKAVINDEIMFNAGKNIIYNTFDQNRIYGALQFGFNDNLAIELGYLNSFQQRVNGVDYFNRNIIRLSIFHKINLKKTK</sequence>
<proteinExistence type="predicted"/>
<dbReference type="InterPro" id="IPR019619">
    <property type="entry name" value="DUF2490"/>
</dbReference>
<keyword evidence="1" id="KW-0732">Signal</keyword>
<name>A0ABW3J088_9FLAO</name>
<evidence type="ECO:0000313" key="3">
    <source>
        <dbReference type="Proteomes" id="UP001597051"/>
    </source>
</evidence>
<feature type="signal peptide" evidence="1">
    <location>
        <begin position="1"/>
        <end position="18"/>
    </location>
</feature>